<evidence type="ECO:0000256" key="1">
    <source>
        <dbReference type="SAM" id="Phobius"/>
    </source>
</evidence>
<dbReference type="AlphaFoldDB" id="W8RPL5"/>
<evidence type="ECO:0000313" key="3">
    <source>
        <dbReference type="Proteomes" id="UP000019593"/>
    </source>
</evidence>
<dbReference type="KEGG" id="red:roselon_00502"/>
<dbReference type="EMBL" id="CP004372">
    <property type="protein sequence ID" value="AHM02943.1"/>
    <property type="molecule type" value="Genomic_DNA"/>
</dbReference>
<proteinExistence type="predicted"/>
<reference evidence="2 3" key="1">
    <citation type="submission" date="2013-03" db="EMBL/GenBank/DDBJ databases">
        <authorList>
            <person name="Fiebig A."/>
            <person name="Goeker M."/>
            <person name="Klenk H.-P.P."/>
        </authorList>
    </citation>
    <scope>NUCLEOTIDE SEQUENCE [LARGE SCALE GENOMIC DNA]</scope>
    <source>
        <strain evidence="3">DSM 19469</strain>
    </source>
</reference>
<gene>
    <name evidence="2" type="ORF">roselon_00502</name>
</gene>
<evidence type="ECO:0000313" key="2">
    <source>
        <dbReference type="EMBL" id="AHM02943.1"/>
    </source>
</evidence>
<dbReference type="Proteomes" id="UP000019593">
    <property type="component" value="Chromosome"/>
</dbReference>
<organism evidence="2 3">
    <name type="scientific">Roseicyclus elongatus DSM 19469</name>
    <dbReference type="NCBI Taxonomy" id="1294273"/>
    <lineage>
        <taxon>Bacteria</taxon>
        <taxon>Pseudomonadati</taxon>
        <taxon>Pseudomonadota</taxon>
        <taxon>Alphaproteobacteria</taxon>
        <taxon>Rhodobacterales</taxon>
        <taxon>Roseobacteraceae</taxon>
        <taxon>Roseicyclus</taxon>
    </lineage>
</organism>
<keyword evidence="3" id="KW-1185">Reference proteome</keyword>
<sequence>MFDQAAPVTDEDDDLIEKWNALGRMAMFFCMWAAMAIPVLLVIYARLSG</sequence>
<keyword evidence="1" id="KW-0472">Membrane</keyword>
<protein>
    <submittedName>
        <fullName evidence="2">Uncharacterized protein</fullName>
    </submittedName>
</protein>
<keyword evidence="1" id="KW-0812">Transmembrane</keyword>
<keyword evidence="1" id="KW-1133">Transmembrane helix</keyword>
<dbReference type="HOGENOM" id="CLU_3140224_0_0_5"/>
<name>W8RPL5_9RHOB</name>
<feature type="transmembrane region" description="Helical" evidence="1">
    <location>
        <begin position="25"/>
        <end position="45"/>
    </location>
</feature>
<accession>W8RPL5</accession>